<sequence length="244" mass="28665">MLYNLARKGEIDPVNIDVVDVADKFLKELEKAKKLDLRISGRVLLYAAILVRMKSDIITTEAIGIQEEEAENDYEGDFSEPVYVDYDYPEDEFESYIAQDFIEEEILDESILEDELISALIDAGRKRVRRYTTLEDLIKELESAERVRKARRKRRVRKPEVQIDPLEVPHDEDLEESIEKLKTVIEEMMKNRDIVKLGEIAGFDLVSKYISILHLAFRRVFEIHQERIFETDIEIRRLNDEGQD</sequence>
<dbReference type="RefSeq" id="WP_193805870.1">
    <property type="nucleotide sequence ID" value="NZ_CP087714.1"/>
</dbReference>
<dbReference type="Gene3D" id="6.10.250.2410">
    <property type="match status" value="1"/>
</dbReference>
<dbReference type="GeneID" id="90448727"/>
<keyword evidence="1" id="KW-0175">Coiled coil</keyword>
<dbReference type="PANTHER" id="PTHR33969">
    <property type="entry name" value="SEGREGATION AND CONDENSATION PROTEIN A"/>
    <property type="match status" value="1"/>
</dbReference>
<dbReference type="Proteomes" id="UP001492541">
    <property type="component" value="Chromosome"/>
</dbReference>
<dbReference type="Pfam" id="PF02616">
    <property type="entry name" value="SMC_ScpA"/>
    <property type="match status" value="1"/>
</dbReference>
<proteinExistence type="predicted"/>
<protein>
    <submittedName>
        <fullName evidence="2">Segregation/condensation protein A</fullName>
    </submittedName>
</protein>
<dbReference type="EMBL" id="CP087714">
    <property type="protein sequence ID" value="XAT64457.1"/>
    <property type="molecule type" value="Genomic_DNA"/>
</dbReference>
<evidence type="ECO:0000256" key="1">
    <source>
        <dbReference type="SAM" id="Coils"/>
    </source>
</evidence>
<name>A0ABZ3H4V2_GEOAI</name>
<evidence type="ECO:0000313" key="2">
    <source>
        <dbReference type="EMBL" id="XAT64457.1"/>
    </source>
</evidence>
<dbReference type="InterPro" id="IPR003768">
    <property type="entry name" value="ScpA"/>
</dbReference>
<feature type="coiled-coil region" evidence="1">
    <location>
        <begin position="134"/>
        <end position="191"/>
    </location>
</feature>
<reference evidence="2 3" key="1">
    <citation type="submission" date="2021-11" db="EMBL/GenBank/DDBJ databases">
        <title>Whole genome of Geoglobus acetivorans.</title>
        <authorList>
            <person name="Liu D."/>
        </authorList>
    </citation>
    <scope>NUCLEOTIDE SEQUENCE [LARGE SCALE GENOMIC DNA]</scope>
    <source>
        <strain evidence="2 3">SBH6</strain>
    </source>
</reference>
<evidence type="ECO:0000313" key="3">
    <source>
        <dbReference type="Proteomes" id="UP001492541"/>
    </source>
</evidence>
<keyword evidence="3" id="KW-1185">Reference proteome</keyword>
<accession>A0ABZ3H4V2</accession>
<organism evidence="2 3">
    <name type="scientific">Geoglobus acetivorans</name>
    <dbReference type="NCBI Taxonomy" id="565033"/>
    <lineage>
        <taxon>Archaea</taxon>
        <taxon>Methanobacteriati</taxon>
        <taxon>Methanobacteriota</taxon>
        <taxon>Archaeoglobi</taxon>
        <taxon>Archaeoglobales</taxon>
        <taxon>Archaeoglobaceae</taxon>
        <taxon>Geoglobus</taxon>
    </lineage>
</organism>
<gene>
    <name evidence="2" type="ORF">LPQ35_03540</name>
</gene>
<dbReference type="PANTHER" id="PTHR33969:SF2">
    <property type="entry name" value="SEGREGATION AND CONDENSATION PROTEIN A"/>
    <property type="match status" value="1"/>
</dbReference>